<dbReference type="AlphaFoldDB" id="A0A5A7T4N2"/>
<organism evidence="1 2">
    <name type="scientific">Cucumis melo var. makuwa</name>
    <name type="common">Oriental melon</name>
    <dbReference type="NCBI Taxonomy" id="1194695"/>
    <lineage>
        <taxon>Eukaryota</taxon>
        <taxon>Viridiplantae</taxon>
        <taxon>Streptophyta</taxon>
        <taxon>Embryophyta</taxon>
        <taxon>Tracheophyta</taxon>
        <taxon>Spermatophyta</taxon>
        <taxon>Magnoliopsida</taxon>
        <taxon>eudicotyledons</taxon>
        <taxon>Gunneridae</taxon>
        <taxon>Pentapetalae</taxon>
        <taxon>rosids</taxon>
        <taxon>fabids</taxon>
        <taxon>Cucurbitales</taxon>
        <taxon>Cucurbitaceae</taxon>
        <taxon>Benincaseae</taxon>
        <taxon>Cucumis</taxon>
    </lineage>
</organism>
<reference evidence="1 2" key="1">
    <citation type="submission" date="2019-08" db="EMBL/GenBank/DDBJ databases">
        <title>Draft genome sequences of two oriental melons (Cucumis melo L. var makuwa).</title>
        <authorList>
            <person name="Kwon S.-Y."/>
        </authorList>
    </citation>
    <scope>NUCLEOTIDE SEQUENCE [LARGE SCALE GENOMIC DNA]</scope>
    <source>
        <strain evidence="2">cv. SW 3</strain>
        <tissue evidence="1">Leaf</tissue>
    </source>
</reference>
<sequence>MTSESSVSSIPCKTDDDLLAEEKDKREDAKVDLSQPLFRGIDCRQYPCLVCKCIEKYMKIFWSVEVDEGSGSHLVSWEVMGRLALWSSFLSEFGVSYVGHQSVRVMMKEFLLHPPFEEKGRFLWLAGGGYLAPIAPLPLEGKVTSGKNLELFLGYVKVRGVYVVILVLIDAGREIWGGRSTKEYEEVNS</sequence>
<gene>
    <name evidence="1" type="ORF">E6C27_scaffold119G00080</name>
</gene>
<proteinExistence type="predicted"/>
<comment type="caution">
    <text evidence="1">The sequence shown here is derived from an EMBL/GenBank/DDBJ whole genome shotgun (WGS) entry which is preliminary data.</text>
</comment>
<protein>
    <submittedName>
        <fullName evidence="1">ACT11D09.5</fullName>
    </submittedName>
</protein>
<dbReference type="EMBL" id="SSTE01018697">
    <property type="protein sequence ID" value="KAA0038442.1"/>
    <property type="molecule type" value="Genomic_DNA"/>
</dbReference>
<dbReference type="Proteomes" id="UP000321393">
    <property type="component" value="Unassembled WGS sequence"/>
</dbReference>
<name>A0A5A7T4N2_CUCMM</name>
<accession>A0A5A7T4N2</accession>
<evidence type="ECO:0000313" key="2">
    <source>
        <dbReference type="Proteomes" id="UP000321393"/>
    </source>
</evidence>
<evidence type="ECO:0000313" key="1">
    <source>
        <dbReference type="EMBL" id="KAA0038442.1"/>
    </source>
</evidence>